<dbReference type="OrthoDB" id="5984022at2759"/>
<gene>
    <name evidence="2" type="ORF">PACLA_8A027261</name>
</gene>
<protein>
    <submittedName>
        <fullName evidence="2">Uncharacterized protein</fullName>
    </submittedName>
</protein>
<feature type="compositionally biased region" description="Polar residues" evidence="1">
    <location>
        <begin position="44"/>
        <end position="53"/>
    </location>
</feature>
<keyword evidence="3" id="KW-1185">Reference proteome</keyword>
<comment type="caution">
    <text evidence="2">The sequence shown here is derived from an EMBL/GenBank/DDBJ whole genome shotgun (WGS) entry which is preliminary data.</text>
</comment>
<dbReference type="Pfam" id="PF02992">
    <property type="entry name" value="Transposase_21"/>
    <property type="match status" value="1"/>
</dbReference>
<dbReference type="AlphaFoldDB" id="A0A6S7FU21"/>
<dbReference type="Proteomes" id="UP001152795">
    <property type="component" value="Unassembled WGS sequence"/>
</dbReference>
<organism evidence="2 3">
    <name type="scientific">Paramuricea clavata</name>
    <name type="common">Red gorgonian</name>
    <name type="synonym">Violescent sea-whip</name>
    <dbReference type="NCBI Taxonomy" id="317549"/>
    <lineage>
        <taxon>Eukaryota</taxon>
        <taxon>Metazoa</taxon>
        <taxon>Cnidaria</taxon>
        <taxon>Anthozoa</taxon>
        <taxon>Octocorallia</taxon>
        <taxon>Malacalcyonacea</taxon>
        <taxon>Plexauridae</taxon>
        <taxon>Paramuricea</taxon>
    </lineage>
</organism>
<evidence type="ECO:0000313" key="3">
    <source>
        <dbReference type="Proteomes" id="UP001152795"/>
    </source>
</evidence>
<evidence type="ECO:0000313" key="2">
    <source>
        <dbReference type="EMBL" id="CAB3983544.1"/>
    </source>
</evidence>
<proteinExistence type="predicted"/>
<dbReference type="EMBL" id="CACRXK020000626">
    <property type="protein sequence ID" value="CAB3983544.1"/>
    <property type="molecule type" value="Genomic_DNA"/>
</dbReference>
<feature type="region of interest" description="Disordered" evidence="1">
    <location>
        <begin position="44"/>
        <end position="78"/>
    </location>
</feature>
<reference evidence="2" key="1">
    <citation type="submission" date="2020-04" db="EMBL/GenBank/DDBJ databases">
        <authorList>
            <person name="Alioto T."/>
            <person name="Alioto T."/>
            <person name="Gomez Garrido J."/>
        </authorList>
    </citation>
    <scope>NUCLEOTIDE SEQUENCE</scope>
    <source>
        <strain evidence="2">A484AB</strain>
    </source>
</reference>
<sequence>MEELSSKANERNRKARQRLEQVLCDCSLCKALEVFGERIAKTVPSTSPINSGSDNEDELGCGSNIITSTHDSPVHNNDENGNIEFEPHSAFDCASNSYYVYELDNKLDEEEQIFDNDDKAPFLSPHDRGGTRAQDETYEKVRYNSCHAKMPLYPESGVTVLETLARYFQWFTEHPGFVEHQDTLGILAMHGSDSITILWEPHWKRMYGNSRISEMLQSHGAPATCTEKDNMQDVHDSPLFQEAYKVGQNGDAALKIDSYVEVLVDELLEFSVGVPMYDGYQSKKFDLKVRILNHVLDYSGLNKLFSATGANALKGCLWCDVQSTCNYFLIIYNS</sequence>
<dbReference type="InterPro" id="IPR004242">
    <property type="entry name" value="Transposase_21"/>
</dbReference>
<name>A0A6S7FU21_PARCT</name>
<accession>A0A6S7FU21</accession>
<evidence type="ECO:0000256" key="1">
    <source>
        <dbReference type="SAM" id="MobiDB-lite"/>
    </source>
</evidence>